<sequence length="100" mass="11482">MTHYILWQSTIVNAQALRPLCPAFRDRVVAFHHAGASDRCHIQCTATISHHQPPRASQSDRLLSAIKELTDGTGLHRPSFMLILHQWRNIKEFKRFGLRA</sequence>
<reference evidence="1" key="1">
    <citation type="journal article" date="2019" name="Environ. Microbiol.">
        <title>Fungal ecological strategies reflected in gene transcription - a case study of two litter decomposers.</title>
        <authorList>
            <person name="Barbi F."/>
            <person name="Kohler A."/>
            <person name="Barry K."/>
            <person name="Baskaran P."/>
            <person name="Daum C."/>
            <person name="Fauchery L."/>
            <person name="Ihrmark K."/>
            <person name="Kuo A."/>
            <person name="LaButti K."/>
            <person name="Lipzen A."/>
            <person name="Morin E."/>
            <person name="Grigoriev I.V."/>
            <person name="Henrissat B."/>
            <person name="Lindahl B."/>
            <person name="Martin F."/>
        </authorList>
    </citation>
    <scope>NUCLEOTIDE SEQUENCE</scope>
    <source>
        <strain evidence="1">JB14</strain>
    </source>
</reference>
<organism evidence="1 2">
    <name type="scientific">Gymnopus androsaceus JB14</name>
    <dbReference type="NCBI Taxonomy" id="1447944"/>
    <lineage>
        <taxon>Eukaryota</taxon>
        <taxon>Fungi</taxon>
        <taxon>Dikarya</taxon>
        <taxon>Basidiomycota</taxon>
        <taxon>Agaricomycotina</taxon>
        <taxon>Agaricomycetes</taxon>
        <taxon>Agaricomycetidae</taxon>
        <taxon>Agaricales</taxon>
        <taxon>Marasmiineae</taxon>
        <taxon>Omphalotaceae</taxon>
        <taxon>Gymnopus</taxon>
    </lineage>
</organism>
<name>A0A6A4GJL2_9AGAR</name>
<accession>A0A6A4GJL2</accession>
<protein>
    <submittedName>
        <fullName evidence="1">Uncharacterized protein</fullName>
    </submittedName>
</protein>
<dbReference type="EMBL" id="ML769936">
    <property type="protein sequence ID" value="KAE9385879.1"/>
    <property type="molecule type" value="Genomic_DNA"/>
</dbReference>
<evidence type="ECO:0000313" key="2">
    <source>
        <dbReference type="Proteomes" id="UP000799118"/>
    </source>
</evidence>
<gene>
    <name evidence="1" type="ORF">BT96DRAFT_1088320</name>
</gene>
<dbReference type="AlphaFoldDB" id="A0A6A4GJL2"/>
<evidence type="ECO:0000313" key="1">
    <source>
        <dbReference type="EMBL" id="KAE9385879.1"/>
    </source>
</evidence>
<keyword evidence="2" id="KW-1185">Reference proteome</keyword>
<dbReference type="Proteomes" id="UP000799118">
    <property type="component" value="Unassembled WGS sequence"/>
</dbReference>
<proteinExistence type="predicted"/>